<sequence length="94" mass="10556">MSKHIMRPVQAGYMAGMSTSGQIYRLESVIEHCRLRKEGIVCAFLDISKAFDTVKHSDLYKTMVERGIEKDIVSIVGAMYTGCEGKIIINERLS</sequence>
<name>A0AAU9KA81_9CILI</name>
<gene>
    <name evidence="1" type="ORF">BSTOLATCC_MIC50191</name>
</gene>
<dbReference type="EMBL" id="CAJZBQ010000050">
    <property type="protein sequence ID" value="CAG9330082.1"/>
    <property type="molecule type" value="Genomic_DNA"/>
</dbReference>
<evidence type="ECO:0000313" key="1">
    <source>
        <dbReference type="EMBL" id="CAG9330082.1"/>
    </source>
</evidence>
<protein>
    <recommendedName>
        <fullName evidence="3">Reverse transcriptase domain-containing protein</fullName>
    </recommendedName>
</protein>
<dbReference type="AlphaFoldDB" id="A0AAU9KA81"/>
<evidence type="ECO:0000313" key="2">
    <source>
        <dbReference type="Proteomes" id="UP001162131"/>
    </source>
</evidence>
<organism evidence="1 2">
    <name type="scientific">Blepharisma stoltei</name>
    <dbReference type="NCBI Taxonomy" id="1481888"/>
    <lineage>
        <taxon>Eukaryota</taxon>
        <taxon>Sar</taxon>
        <taxon>Alveolata</taxon>
        <taxon>Ciliophora</taxon>
        <taxon>Postciliodesmatophora</taxon>
        <taxon>Heterotrichea</taxon>
        <taxon>Heterotrichida</taxon>
        <taxon>Blepharismidae</taxon>
        <taxon>Blepharisma</taxon>
    </lineage>
</organism>
<keyword evidence="2" id="KW-1185">Reference proteome</keyword>
<dbReference type="PANTHER" id="PTHR19446">
    <property type="entry name" value="REVERSE TRANSCRIPTASES"/>
    <property type="match status" value="1"/>
</dbReference>
<dbReference type="Proteomes" id="UP001162131">
    <property type="component" value="Unassembled WGS sequence"/>
</dbReference>
<comment type="caution">
    <text evidence="1">The sequence shown here is derived from an EMBL/GenBank/DDBJ whole genome shotgun (WGS) entry which is preliminary data.</text>
</comment>
<evidence type="ECO:0008006" key="3">
    <source>
        <dbReference type="Google" id="ProtNLM"/>
    </source>
</evidence>
<accession>A0AAU9KA81</accession>
<reference evidence="1" key="1">
    <citation type="submission" date="2021-09" db="EMBL/GenBank/DDBJ databases">
        <authorList>
            <consortium name="AG Swart"/>
            <person name="Singh M."/>
            <person name="Singh A."/>
            <person name="Seah K."/>
            <person name="Emmerich C."/>
        </authorList>
    </citation>
    <scope>NUCLEOTIDE SEQUENCE</scope>
    <source>
        <strain evidence="1">ATCC30299</strain>
    </source>
</reference>
<proteinExistence type="predicted"/>